<dbReference type="AlphaFoldDB" id="R7MX20"/>
<evidence type="ECO:0000259" key="1">
    <source>
        <dbReference type="Pfam" id="PF13304"/>
    </source>
</evidence>
<dbReference type="InterPro" id="IPR027417">
    <property type="entry name" value="P-loop_NTPase"/>
</dbReference>
<dbReference type="GO" id="GO:0005524">
    <property type="term" value="F:ATP binding"/>
    <property type="evidence" value="ECO:0007669"/>
    <property type="project" value="InterPro"/>
</dbReference>
<evidence type="ECO:0000313" key="2">
    <source>
        <dbReference type="EMBL" id="CDF05125.1"/>
    </source>
</evidence>
<dbReference type="PANTHER" id="PTHR40396:SF1">
    <property type="entry name" value="ATPASE AAA-TYPE CORE DOMAIN-CONTAINING PROTEIN"/>
    <property type="match status" value="1"/>
</dbReference>
<dbReference type="Proteomes" id="UP000017908">
    <property type="component" value="Unassembled WGS sequence"/>
</dbReference>
<gene>
    <name evidence="2" type="ORF">BN715_00117</name>
</gene>
<protein>
    <recommendedName>
        <fullName evidence="1">ATPase AAA-type core domain-containing protein</fullName>
    </recommendedName>
</protein>
<organism evidence="2">
    <name type="scientific">Megasphaera elsdenii CAG:570</name>
    <dbReference type="NCBI Taxonomy" id="1263087"/>
    <lineage>
        <taxon>Bacteria</taxon>
        <taxon>Bacillati</taxon>
        <taxon>Bacillota</taxon>
        <taxon>Negativicutes</taxon>
        <taxon>Veillonellales</taxon>
        <taxon>Veillonellaceae</taxon>
        <taxon>Megasphaera</taxon>
    </lineage>
</organism>
<dbReference type="PANTHER" id="PTHR40396">
    <property type="entry name" value="ATPASE-LIKE PROTEIN"/>
    <property type="match status" value="1"/>
</dbReference>
<reference evidence="2" key="1">
    <citation type="submission" date="2012-11" db="EMBL/GenBank/DDBJ databases">
        <title>Dependencies among metagenomic species, viruses, plasmids and units of genetic variation.</title>
        <authorList>
            <person name="Nielsen H.B."/>
            <person name="Almeida M."/>
            <person name="Juncker A.S."/>
            <person name="Rasmussen S."/>
            <person name="Li J."/>
            <person name="Sunagawa S."/>
            <person name="Plichta D."/>
            <person name="Gautier L."/>
            <person name="Le Chatelier E."/>
            <person name="Peletier E."/>
            <person name="Bonde I."/>
            <person name="Nielsen T."/>
            <person name="Manichanh C."/>
            <person name="Arumugam M."/>
            <person name="Batto J."/>
            <person name="Santos M.B.Q.D."/>
            <person name="Blom N."/>
            <person name="Borruel N."/>
            <person name="Burgdorf K.S."/>
            <person name="Boumezbeur F."/>
            <person name="Casellas F."/>
            <person name="Dore J."/>
            <person name="Guarner F."/>
            <person name="Hansen T."/>
            <person name="Hildebrand F."/>
            <person name="Kaas R.S."/>
            <person name="Kennedy S."/>
            <person name="Kristiansen K."/>
            <person name="Kultima J.R."/>
            <person name="Leonard P."/>
            <person name="Levenez F."/>
            <person name="Lund O."/>
            <person name="Moumen B."/>
            <person name="Le Paslier D."/>
            <person name="Pons N."/>
            <person name="Pedersen O."/>
            <person name="Prifti E."/>
            <person name="Qin J."/>
            <person name="Raes J."/>
            <person name="Tap J."/>
            <person name="Tims S."/>
            <person name="Ussery D.W."/>
            <person name="Yamada T."/>
            <person name="MetaHit consortium"/>
            <person name="Renault P."/>
            <person name="Sicheritz-Ponten T."/>
            <person name="Bork P."/>
            <person name="Wang J."/>
            <person name="Brunak S."/>
            <person name="Ehrlich S.D."/>
        </authorList>
    </citation>
    <scope>NUCLEOTIDE SEQUENCE [LARGE SCALE GENOMIC DNA]</scope>
</reference>
<dbReference type="InterPro" id="IPR003959">
    <property type="entry name" value="ATPase_AAA_core"/>
</dbReference>
<dbReference type="EMBL" id="CBKE010000212">
    <property type="protein sequence ID" value="CDF05125.1"/>
    <property type="molecule type" value="Genomic_DNA"/>
</dbReference>
<dbReference type="GO" id="GO:0016887">
    <property type="term" value="F:ATP hydrolysis activity"/>
    <property type="evidence" value="ECO:0007669"/>
    <property type="project" value="InterPro"/>
</dbReference>
<name>R7MX20_MEGEL</name>
<proteinExistence type="predicted"/>
<dbReference type="Pfam" id="PF13304">
    <property type="entry name" value="AAA_21"/>
    <property type="match status" value="1"/>
</dbReference>
<feature type="domain" description="ATPase AAA-type core" evidence="1">
    <location>
        <begin position="53"/>
        <end position="332"/>
    </location>
</feature>
<sequence length="402" mass="46022">MRLLRVEIAGCGLFQDKFIFDFVNSDSVRKSYFDNDNALQAYKIKPGIYTQVLMALTGLNATGKTTTLELLSAITQIVMQGKSLNDPSIRRVFFKLLPLMKEKNLEWNVFFFYKHKFYILHSVITAENILNEAVEDSGFKFKFEELKKCKEKVTRKNLGEVASYTIDLNRSEVADNPYLKDDVSIISSFKGFQGSVFPLGQSTNLNLPAWIGVPAEEVVHVFDPNIENLSISRDKEGKTTSRLSFKNHRKFTYGGSPMGLLDLLSSGTIKGLTVLPGIIRVLKLGGYVFIDEIENHFNKKIIEWFFSLFTDVRTNPNGACLIFSTHYPELLDSFKRKDNIYITRRDKENYCECVRYSDFVRRNELLKSKVILENVINGTAPRYQDLENGRKWISSIVNKEGV</sequence>
<accession>R7MX20</accession>
<comment type="caution">
    <text evidence="2">The sequence shown here is derived from an EMBL/GenBank/DDBJ whole genome shotgun (WGS) entry which is preliminary data.</text>
</comment>
<dbReference type="Gene3D" id="3.40.50.300">
    <property type="entry name" value="P-loop containing nucleotide triphosphate hydrolases"/>
    <property type="match status" value="1"/>
</dbReference>
<dbReference type="SUPFAM" id="SSF52540">
    <property type="entry name" value="P-loop containing nucleoside triphosphate hydrolases"/>
    <property type="match status" value="1"/>
</dbReference>